<feature type="compositionally biased region" description="Polar residues" evidence="1">
    <location>
        <begin position="205"/>
        <end position="214"/>
    </location>
</feature>
<dbReference type="Proteomes" id="UP001147760">
    <property type="component" value="Unassembled WGS sequence"/>
</dbReference>
<accession>A0A9W9WI83</accession>
<proteinExistence type="predicted"/>
<organism evidence="4 5">
    <name type="scientific">Penicillium desertorum</name>
    <dbReference type="NCBI Taxonomy" id="1303715"/>
    <lineage>
        <taxon>Eukaryota</taxon>
        <taxon>Fungi</taxon>
        <taxon>Dikarya</taxon>
        <taxon>Ascomycota</taxon>
        <taxon>Pezizomycotina</taxon>
        <taxon>Eurotiomycetes</taxon>
        <taxon>Eurotiomycetidae</taxon>
        <taxon>Eurotiales</taxon>
        <taxon>Aspergillaceae</taxon>
        <taxon>Penicillium</taxon>
    </lineage>
</organism>
<dbReference type="AlphaFoldDB" id="A0A9W9WI83"/>
<feature type="transmembrane region" description="Helical" evidence="2">
    <location>
        <begin position="42"/>
        <end position="65"/>
    </location>
</feature>
<keyword evidence="5" id="KW-1185">Reference proteome</keyword>
<evidence type="ECO:0000256" key="2">
    <source>
        <dbReference type="SAM" id="Phobius"/>
    </source>
</evidence>
<keyword evidence="2" id="KW-1133">Transmembrane helix</keyword>
<keyword evidence="2" id="KW-0472">Membrane</keyword>
<evidence type="ECO:0000256" key="1">
    <source>
        <dbReference type="SAM" id="MobiDB-lite"/>
    </source>
</evidence>
<evidence type="ECO:0000259" key="3">
    <source>
        <dbReference type="Pfam" id="PF18142"/>
    </source>
</evidence>
<name>A0A9W9WI83_9EURO</name>
<dbReference type="EMBL" id="JAPWDO010000007">
    <property type="protein sequence ID" value="KAJ5462392.1"/>
    <property type="molecule type" value="Genomic_DNA"/>
</dbReference>
<keyword evidence="2" id="KW-0812">Transmembrane</keyword>
<dbReference type="Pfam" id="PF18142">
    <property type="entry name" value="SLATT_fungal"/>
    <property type="match status" value="1"/>
</dbReference>
<evidence type="ECO:0000313" key="4">
    <source>
        <dbReference type="EMBL" id="KAJ5462392.1"/>
    </source>
</evidence>
<dbReference type="InterPro" id="IPR041622">
    <property type="entry name" value="SLATT_fungi"/>
</dbReference>
<gene>
    <name evidence="4" type="ORF">N7530_010597</name>
</gene>
<comment type="caution">
    <text evidence="4">The sequence shown here is derived from an EMBL/GenBank/DDBJ whole genome shotgun (WGS) entry which is preliminary data.</text>
</comment>
<evidence type="ECO:0000313" key="5">
    <source>
        <dbReference type="Proteomes" id="UP001147760"/>
    </source>
</evidence>
<sequence>MPESHQSTLRVSSEESQTYLTYAAATADLQKKLIRKEKEHRFQYHLISVVFNLIAVAQIIVGAAITALGPSGGEHTTAITILGAFNTSIAGLLALLKGRGLPERLRRNSTEISKVLDLIQERETLLRYGSSHVSDDEISVLLQEAFQSYASAEQIIEGNQPDTYADGRKPQDSVASNELNGIPSHTAETSGTSGKRRQIDEELGTVNNTEGFQG</sequence>
<reference evidence="4" key="2">
    <citation type="journal article" date="2023" name="IMA Fungus">
        <title>Comparative genomic study of the Penicillium genus elucidates a diverse pangenome and 15 lateral gene transfer events.</title>
        <authorList>
            <person name="Petersen C."/>
            <person name="Sorensen T."/>
            <person name="Nielsen M.R."/>
            <person name="Sondergaard T.E."/>
            <person name="Sorensen J.L."/>
            <person name="Fitzpatrick D.A."/>
            <person name="Frisvad J.C."/>
            <person name="Nielsen K.L."/>
        </authorList>
    </citation>
    <scope>NUCLEOTIDE SEQUENCE</scope>
    <source>
        <strain evidence="4">IBT 17660</strain>
    </source>
</reference>
<dbReference type="OrthoDB" id="4472872at2759"/>
<dbReference type="PANTHER" id="PTHR38793:SF3">
    <property type="entry name" value="SMODS AND SLOG-ASSOCIATING 2TM EFFECTOR DOMAIN-CONTAINING PROTEIN"/>
    <property type="match status" value="1"/>
</dbReference>
<protein>
    <recommendedName>
        <fullName evidence="3">SMODS and SLOG-associating 2TM effector domain-containing protein</fullName>
    </recommendedName>
</protein>
<dbReference type="PANTHER" id="PTHR38793">
    <property type="entry name" value="SLATT_FUNGAL DOMAIN-CONTAINING PROTEIN-RELATED"/>
    <property type="match status" value="1"/>
</dbReference>
<feature type="region of interest" description="Disordered" evidence="1">
    <location>
        <begin position="159"/>
        <end position="214"/>
    </location>
</feature>
<dbReference type="NCBIfam" id="NF033635">
    <property type="entry name" value="SLATT_fungal"/>
    <property type="match status" value="1"/>
</dbReference>
<feature type="transmembrane region" description="Helical" evidence="2">
    <location>
        <begin position="77"/>
        <end position="96"/>
    </location>
</feature>
<reference evidence="4" key="1">
    <citation type="submission" date="2022-12" db="EMBL/GenBank/DDBJ databases">
        <authorList>
            <person name="Petersen C."/>
        </authorList>
    </citation>
    <scope>NUCLEOTIDE SEQUENCE</scope>
    <source>
        <strain evidence="4">IBT 17660</strain>
    </source>
</reference>
<feature type="domain" description="SMODS and SLOG-associating 2TM effector" evidence="3">
    <location>
        <begin position="33"/>
        <end position="152"/>
    </location>
</feature>